<dbReference type="EC" id="2.7.13.3" evidence="2"/>
<keyword evidence="8" id="KW-0902">Two-component regulatory system</keyword>
<feature type="domain" description="Histidine kinase/HSP90-like ATPase" evidence="11">
    <location>
        <begin position="292"/>
        <end position="384"/>
    </location>
</feature>
<keyword evidence="6 14" id="KW-0418">Kinase</keyword>
<dbReference type="GO" id="GO:0016301">
    <property type="term" value="F:kinase activity"/>
    <property type="evidence" value="ECO:0007669"/>
    <property type="project" value="UniProtKB-KW"/>
</dbReference>
<dbReference type="Gene3D" id="1.20.5.1930">
    <property type="match status" value="1"/>
</dbReference>
<feature type="domain" description="DUF7134" evidence="13">
    <location>
        <begin position="7"/>
        <end position="141"/>
    </location>
</feature>
<feature type="transmembrane region" description="Helical" evidence="10">
    <location>
        <begin position="80"/>
        <end position="95"/>
    </location>
</feature>
<comment type="catalytic activity">
    <reaction evidence="1">
        <text>ATP + protein L-histidine = ADP + protein N-phospho-L-histidine.</text>
        <dbReference type="EC" id="2.7.13.3"/>
    </reaction>
</comment>
<keyword evidence="10" id="KW-1133">Transmembrane helix</keyword>
<evidence type="ECO:0000256" key="10">
    <source>
        <dbReference type="SAM" id="Phobius"/>
    </source>
</evidence>
<dbReference type="SUPFAM" id="SSF55874">
    <property type="entry name" value="ATPase domain of HSP90 chaperone/DNA topoisomerase II/histidine kinase"/>
    <property type="match status" value="1"/>
</dbReference>
<evidence type="ECO:0000256" key="9">
    <source>
        <dbReference type="SAM" id="MobiDB-lite"/>
    </source>
</evidence>
<dbReference type="InterPro" id="IPR003594">
    <property type="entry name" value="HATPase_dom"/>
</dbReference>
<evidence type="ECO:0000256" key="5">
    <source>
        <dbReference type="ARBA" id="ARBA00022741"/>
    </source>
</evidence>
<dbReference type="InterPro" id="IPR050482">
    <property type="entry name" value="Sensor_HK_TwoCompSys"/>
</dbReference>
<feature type="transmembrane region" description="Helical" evidence="10">
    <location>
        <begin position="130"/>
        <end position="151"/>
    </location>
</feature>
<evidence type="ECO:0000256" key="3">
    <source>
        <dbReference type="ARBA" id="ARBA00022553"/>
    </source>
</evidence>
<dbReference type="Proteomes" id="UP001241758">
    <property type="component" value="Unassembled WGS sequence"/>
</dbReference>
<comment type="caution">
    <text evidence="14">The sequence shown here is derived from an EMBL/GenBank/DDBJ whole genome shotgun (WGS) entry which is preliminary data.</text>
</comment>
<keyword evidence="15" id="KW-1185">Reference proteome</keyword>
<keyword evidence="10" id="KW-0812">Transmembrane</keyword>
<feature type="transmembrane region" description="Helical" evidence="10">
    <location>
        <begin position="57"/>
        <end position="74"/>
    </location>
</feature>
<evidence type="ECO:0000313" key="15">
    <source>
        <dbReference type="Proteomes" id="UP001241758"/>
    </source>
</evidence>
<evidence type="ECO:0000256" key="1">
    <source>
        <dbReference type="ARBA" id="ARBA00000085"/>
    </source>
</evidence>
<dbReference type="PANTHER" id="PTHR24421:SF10">
    <property type="entry name" value="NITRATE_NITRITE SENSOR PROTEIN NARQ"/>
    <property type="match status" value="1"/>
</dbReference>
<gene>
    <name evidence="14" type="ORF">QLQ12_46475</name>
</gene>
<name>A0ABT6X203_9ACTN</name>
<dbReference type="PANTHER" id="PTHR24421">
    <property type="entry name" value="NITRATE/NITRITE SENSOR PROTEIN NARX-RELATED"/>
    <property type="match status" value="1"/>
</dbReference>
<dbReference type="Pfam" id="PF07730">
    <property type="entry name" value="HisKA_3"/>
    <property type="match status" value="1"/>
</dbReference>
<dbReference type="CDD" id="cd16917">
    <property type="entry name" value="HATPase_UhpB-NarQ-NarX-like"/>
    <property type="match status" value="1"/>
</dbReference>
<dbReference type="InterPro" id="IPR055558">
    <property type="entry name" value="DUF7134"/>
</dbReference>
<evidence type="ECO:0000313" key="14">
    <source>
        <dbReference type="EMBL" id="MDI6106034.1"/>
    </source>
</evidence>
<dbReference type="Pfam" id="PF02518">
    <property type="entry name" value="HATPase_c"/>
    <property type="match status" value="1"/>
</dbReference>
<dbReference type="InterPro" id="IPR036890">
    <property type="entry name" value="HATPase_C_sf"/>
</dbReference>
<evidence type="ECO:0000259" key="11">
    <source>
        <dbReference type="Pfam" id="PF02518"/>
    </source>
</evidence>
<evidence type="ECO:0000256" key="7">
    <source>
        <dbReference type="ARBA" id="ARBA00022840"/>
    </source>
</evidence>
<keyword evidence="4" id="KW-0808">Transferase</keyword>
<evidence type="ECO:0000259" key="12">
    <source>
        <dbReference type="Pfam" id="PF07730"/>
    </source>
</evidence>
<dbReference type="InterPro" id="IPR011712">
    <property type="entry name" value="Sig_transdc_His_kin_sub3_dim/P"/>
</dbReference>
<dbReference type="Gene3D" id="3.30.565.10">
    <property type="entry name" value="Histidine kinase-like ATPase, C-terminal domain"/>
    <property type="match status" value="1"/>
</dbReference>
<feature type="transmembrane region" description="Helical" evidence="10">
    <location>
        <begin position="20"/>
        <end position="45"/>
    </location>
</feature>
<feature type="region of interest" description="Disordered" evidence="9">
    <location>
        <begin position="330"/>
        <end position="353"/>
    </location>
</feature>
<dbReference type="RefSeq" id="WP_282767494.1">
    <property type="nucleotide sequence ID" value="NZ_JASCTH010000071.1"/>
</dbReference>
<protein>
    <recommendedName>
        <fullName evidence="2">histidine kinase</fullName>
        <ecNumber evidence="2">2.7.13.3</ecNumber>
    </recommendedName>
</protein>
<dbReference type="EMBL" id="JASCTH010000071">
    <property type="protein sequence ID" value="MDI6106034.1"/>
    <property type="molecule type" value="Genomic_DNA"/>
</dbReference>
<organism evidence="14 15">
    <name type="scientific">Actinoplanes sandaracinus</name>
    <dbReference type="NCBI Taxonomy" id="3045177"/>
    <lineage>
        <taxon>Bacteria</taxon>
        <taxon>Bacillati</taxon>
        <taxon>Actinomycetota</taxon>
        <taxon>Actinomycetes</taxon>
        <taxon>Micromonosporales</taxon>
        <taxon>Micromonosporaceae</taxon>
        <taxon>Actinoplanes</taxon>
    </lineage>
</organism>
<feature type="domain" description="Signal transduction histidine kinase subgroup 3 dimerisation and phosphoacceptor" evidence="12">
    <location>
        <begin position="177"/>
        <end position="243"/>
    </location>
</feature>
<keyword evidence="7" id="KW-0067">ATP-binding</keyword>
<keyword evidence="3" id="KW-0597">Phosphoprotein</keyword>
<sequence length="391" mass="41912">MDRVRAVAGRHPMAVDVGLAVLVAAANVPAAAHTGTGMVGWLWFVVAHLPLVWRRRAPVAVFWMVFAVALTVWTVTRVDVAYPVIVILVGVYALARYRPWRQLWPAAAAVEFTLAVAWRQGELPRTDLVALTAILAATGLLGMTVTTRRAYLAELEERARRLERDRDQQAKLTAAAERARIAREMHDIVTHNLAVMVALADGAALTAAAAPQRAADTLATVATTGRQALGEMQRLLSVLRDGDQAPAGPLGLTPQPGLDDLDQLVEQVRAAGLRVTLVRQGTPGEWGPGAGLAVYRIVQEALTNTLKHAGPRATAQIRLRSTATSVDLEVTDDGTHQPDRPPQCPPVSGHGLPGMIERAAAYGGDVEAGPLPGTGWRVRVRLHFDDGKGRT</sequence>
<keyword evidence="5" id="KW-0547">Nucleotide-binding</keyword>
<evidence type="ECO:0000256" key="6">
    <source>
        <dbReference type="ARBA" id="ARBA00022777"/>
    </source>
</evidence>
<accession>A0ABT6X203</accession>
<keyword evidence="10" id="KW-0472">Membrane</keyword>
<reference evidence="14 15" key="1">
    <citation type="submission" date="2023-05" db="EMBL/GenBank/DDBJ databases">
        <title>Actinoplanes sp. NEAU-A12 genome sequencing.</title>
        <authorList>
            <person name="Wang Z.-S."/>
        </authorList>
    </citation>
    <scope>NUCLEOTIDE SEQUENCE [LARGE SCALE GENOMIC DNA]</scope>
    <source>
        <strain evidence="14 15">NEAU-A12</strain>
    </source>
</reference>
<evidence type="ECO:0000256" key="4">
    <source>
        <dbReference type="ARBA" id="ARBA00022679"/>
    </source>
</evidence>
<proteinExistence type="predicted"/>
<dbReference type="Pfam" id="PF23539">
    <property type="entry name" value="DUF7134"/>
    <property type="match status" value="1"/>
</dbReference>
<evidence type="ECO:0000256" key="8">
    <source>
        <dbReference type="ARBA" id="ARBA00023012"/>
    </source>
</evidence>
<evidence type="ECO:0000256" key="2">
    <source>
        <dbReference type="ARBA" id="ARBA00012438"/>
    </source>
</evidence>
<evidence type="ECO:0000259" key="13">
    <source>
        <dbReference type="Pfam" id="PF23539"/>
    </source>
</evidence>